<feature type="transmembrane region" description="Helical" evidence="7">
    <location>
        <begin position="400"/>
        <end position="420"/>
    </location>
</feature>
<feature type="transmembrane region" description="Helical" evidence="7">
    <location>
        <begin position="276"/>
        <end position="294"/>
    </location>
</feature>
<dbReference type="PATRIC" id="fig|1423726.3.peg.2924"/>
<reference evidence="9 10" key="1">
    <citation type="journal article" date="2015" name="Genome Announc.">
        <title>Expanding the biotechnology potential of lactobacilli through comparative genomics of 213 strains and associated genera.</title>
        <authorList>
            <person name="Sun Z."/>
            <person name="Harris H.M."/>
            <person name="McCann A."/>
            <person name="Guo C."/>
            <person name="Argimon S."/>
            <person name="Zhang W."/>
            <person name="Yang X."/>
            <person name="Jeffery I.B."/>
            <person name="Cooney J.C."/>
            <person name="Kagawa T.F."/>
            <person name="Liu W."/>
            <person name="Song Y."/>
            <person name="Salvetti E."/>
            <person name="Wrobel A."/>
            <person name="Rasinkangas P."/>
            <person name="Parkhill J."/>
            <person name="Rea M.C."/>
            <person name="O'Sullivan O."/>
            <person name="Ritari J."/>
            <person name="Douillard F.P."/>
            <person name="Paul Ross R."/>
            <person name="Yang R."/>
            <person name="Briner A.E."/>
            <person name="Felis G.E."/>
            <person name="de Vos W.M."/>
            <person name="Barrangou R."/>
            <person name="Klaenhammer T.R."/>
            <person name="Caufield P.W."/>
            <person name="Cui Y."/>
            <person name="Zhang H."/>
            <person name="O'Toole P.W."/>
        </authorList>
    </citation>
    <scope>NUCLEOTIDE SEQUENCE [LARGE SCALE GENOMIC DNA]</scope>
    <source>
        <strain evidence="9 10">DSM 20003</strain>
    </source>
</reference>
<dbReference type="PANTHER" id="PTHR42718">
    <property type="entry name" value="MAJOR FACILITATOR SUPERFAMILY MULTIDRUG TRANSPORTER MFSC"/>
    <property type="match status" value="1"/>
</dbReference>
<evidence type="ECO:0000256" key="3">
    <source>
        <dbReference type="ARBA" id="ARBA00022475"/>
    </source>
</evidence>
<evidence type="ECO:0000256" key="5">
    <source>
        <dbReference type="ARBA" id="ARBA00022989"/>
    </source>
</evidence>
<evidence type="ECO:0000256" key="2">
    <source>
        <dbReference type="ARBA" id="ARBA00022448"/>
    </source>
</evidence>
<dbReference type="Proteomes" id="UP000051461">
    <property type="component" value="Unassembled WGS sequence"/>
</dbReference>
<evidence type="ECO:0000313" key="9">
    <source>
        <dbReference type="EMBL" id="KRK39095.1"/>
    </source>
</evidence>
<feature type="transmembrane region" description="Helical" evidence="7">
    <location>
        <begin position="199"/>
        <end position="216"/>
    </location>
</feature>
<evidence type="ECO:0000256" key="4">
    <source>
        <dbReference type="ARBA" id="ARBA00022692"/>
    </source>
</evidence>
<feature type="transmembrane region" description="Helical" evidence="7">
    <location>
        <begin position="139"/>
        <end position="159"/>
    </location>
</feature>
<keyword evidence="10" id="KW-1185">Reference proteome</keyword>
<dbReference type="STRING" id="1423726.FC07_GL002815"/>
<dbReference type="NCBIfam" id="TIGR00711">
    <property type="entry name" value="efflux_EmrB"/>
    <property type="match status" value="1"/>
</dbReference>
<feature type="transmembrane region" description="Helical" evidence="7">
    <location>
        <begin position="51"/>
        <end position="70"/>
    </location>
</feature>
<evidence type="ECO:0000313" key="10">
    <source>
        <dbReference type="Proteomes" id="UP000051461"/>
    </source>
</evidence>
<comment type="subcellular location">
    <subcellularLocation>
        <location evidence="1">Cell membrane</location>
        <topology evidence="1">Multi-pass membrane protein</topology>
    </subcellularLocation>
</comment>
<keyword evidence="4 7" id="KW-0812">Transmembrane</keyword>
<dbReference type="GO" id="GO:0005886">
    <property type="term" value="C:plasma membrane"/>
    <property type="evidence" value="ECO:0007669"/>
    <property type="project" value="UniProtKB-SubCell"/>
</dbReference>
<keyword evidence="2" id="KW-0813">Transport</keyword>
<dbReference type="Gene3D" id="1.20.1250.20">
    <property type="entry name" value="MFS general substrate transporter like domains"/>
    <property type="match status" value="1"/>
</dbReference>
<dbReference type="Gene3D" id="1.20.1720.10">
    <property type="entry name" value="Multidrug resistance protein D"/>
    <property type="match status" value="1"/>
</dbReference>
<dbReference type="PANTHER" id="PTHR42718:SF46">
    <property type="entry name" value="BLR6921 PROTEIN"/>
    <property type="match status" value="1"/>
</dbReference>
<dbReference type="InterPro" id="IPR036259">
    <property type="entry name" value="MFS_trans_sf"/>
</dbReference>
<feature type="transmembrane region" description="Helical" evidence="7">
    <location>
        <begin position="109"/>
        <end position="133"/>
    </location>
</feature>
<accession>A0A0R1H864</accession>
<feature type="transmembrane region" description="Helical" evidence="7">
    <location>
        <begin position="236"/>
        <end position="256"/>
    </location>
</feature>
<dbReference type="GO" id="GO:0022857">
    <property type="term" value="F:transmembrane transporter activity"/>
    <property type="evidence" value="ECO:0007669"/>
    <property type="project" value="InterPro"/>
</dbReference>
<keyword evidence="6 7" id="KW-0472">Membrane</keyword>
<feature type="transmembrane region" description="Helical" evidence="7">
    <location>
        <begin position="325"/>
        <end position="346"/>
    </location>
</feature>
<dbReference type="InterPro" id="IPR011701">
    <property type="entry name" value="MFS"/>
</dbReference>
<gene>
    <name evidence="9" type="ORF">FC07_GL002815</name>
</gene>
<keyword evidence="3" id="KW-1003">Cell membrane</keyword>
<evidence type="ECO:0000256" key="7">
    <source>
        <dbReference type="SAM" id="Phobius"/>
    </source>
</evidence>
<feature type="transmembrane region" description="Helical" evidence="7">
    <location>
        <begin position="367"/>
        <end position="388"/>
    </location>
</feature>
<dbReference type="InterPro" id="IPR004638">
    <property type="entry name" value="EmrB-like"/>
</dbReference>
<sequence>MIVTTASTAIRTDFHISVANLQWAMNAYNITIAALLLVGVEIGARIGQRRLYIIALLLFVAGSVACALAFNLTTLILARIFQGIGASVMTPMSMAILSSAITPEKRGKALGIWSGIGGLALIIGPALGGMIVAKLTWQWIFWINVPIGLSCSFLSWQHLPISTIKTGPLNLLDSILITGAIAGIIWSLAQITSPNIPKIVPSVFVLSLVITLWFILRQRHETQPLLQLNLFKSAALTGGILGTFFMYASMYGVVFFLPQFLQLVGRTNSMTAGIELLPWTGTLVLFAPIAGKLVDHYGERLIAICGVVLQGLGYFALALCAHQTYLWLVLPLMIAGIGLSVGGPAMQKAVVGAVPRESMGSASGLYNLSRLLGGAVGVPLSVMAFYQMGGVADLSQFTQGFTAAMISAAVLSLLGVLPLLKVTA</sequence>
<feature type="transmembrane region" description="Helical" evidence="7">
    <location>
        <begin position="76"/>
        <end position="97"/>
    </location>
</feature>
<feature type="transmembrane region" description="Helical" evidence="7">
    <location>
        <begin position="301"/>
        <end position="319"/>
    </location>
</feature>
<dbReference type="EMBL" id="AZDA01000046">
    <property type="protein sequence ID" value="KRK39095.1"/>
    <property type="molecule type" value="Genomic_DNA"/>
</dbReference>
<dbReference type="PRINTS" id="PR01036">
    <property type="entry name" value="TCRTETB"/>
</dbReference>
<comment type="caution">
    <text evidence="9">The sequence shown here is derived from an EMBL/GenBank/DDBJ whole genome shotgun (WGS) entry which is preliminary data.</text>
</comment>
<feature type="transmembrane region" description="Helical" evidence="7">
    <location>
        <begin position="171"/>
        <end position="193"/>
    </location>
</feature>
<dbReference type="AlphaFoldDB" id="A0A0R1H864"/>
<evidence type="ECO:0000256" key="6">
    <source>
        <dbReference type="ARBA" id="ARBA00023136"/>
    </source>
</evidence>
<evidence type="ECO:0000259" key="8">
    <source>
        <dbReference type="PROSITE" id="PS50850"/>
    </source>
</evidence>
<dbReference type="PROSITE" id="PS50850">
    <property type="entry name" value="MFS"/>
    <property type="match status" value="1"/>
</dbReference>
<name>A0A0R1H864_9LACO</name>
<keyword evidence="5 7" id="KW-1133">Transmembrane helix</keyword>
<organism evidence="9 10">
    <name type="scientific">Loigolactobacillus bifermentans DSM 20003</name>
    <dbReference type="NCBI Taxonomy" id="1423726"/>
    <lineage>
        <taxon>Bacteria</taxon>
        <taxon>Bacillati</taxon>
        <taxon>Bacillota</taxon>
        <taxon>Bacilli</taxon>
        <taxon>Lactobacillales</taxon>
        <taxon>Lactobacillaceae</taxon>
        <taxon>Loigolactobacillus</taxon>
    </lineage>
</organism>
<dbReference type="SUPFAM" id="SSF103473">
    <property type="entry name" value="MFS general substrate transporter"/>
    <property type="match status" value="1"/>
</dbReference>
<protein>
    <submittedName>
        <fullName evidence="9">Transport protein</fullName>
    </submittedName>
</protein>
<evidence type="ECO:0000256" key="1">
    <source>
        <dbReference type="ARBA" id="ARBA00004651"/>
    </source>
</evidence>
<dbReference type="Pfam" id="PF07690">
    <property type="entry name" value="MFS_1"/>
    <property type="match status" value="1"/>
</dbReference>
<dbReference type="InterPro" id="IPR020846">
    <property type="entry name" value="MFS_dom"/>
</dbReference>
<dbReference type="CDD" id="cd17321">
    <property type="entry name" value="MFS_MMR_MDR_like"/>
    <property type="match status" value="1"/>
</dbReference>
<proteinExistence type="predicted"/>
<feature type="domain" description="Major facilitator superfamily (MFS) profile" evidence="8">
    <location>
        <begin position="1"/>
        <end position="424"/>
    </location>
</feature>
<feature type="transmembrane region" description="Helical" evidence="7">
    <location>
        <begin position="27"/>
        <end position="44"/>
    </location>
</feature>